<accession>A0ABR0WUH6</accession>
<sequence length="437" mass="49451">MTGFVMVTKFLEIEPTAELFHSLFQIKVSTTRGLFYLSSRGDARFLGKYPTSNKFWKDRYFFLSFPEPWPFPTWWVWEVPPQRKVNIRRRDPDLQVLIDQLNKQEYDLSRLCFCPTLLWHFNLSHTLAKLEDDLAIIMNKRLAEKEVARKRNVSMSRAPPQGTSSNPQSIQPPHSSTTSAQPSEHQAPKSPRTIHPDSARDVIKELIDPSCNLIPKKWQPSALDSSQKKSKTVSSSGDITTPNQTFFLQSPILENYNPRTAAEFLQGLCPARECRPLQQASASELVDNFSLDFSKSFLSTEEFLDVLSDGALQYFHLAFDQAEAQGREKGFTEKFDRDKDLTFATDPEGYIPSAEANRVNLSSPVDFLHHILSQLEADRTSSSATLDPPPSSRDASRAIVTGDTTTLEVLEEASLTVADYDIKDTPHLSLCNCSYVF</sequence>
<dbReference type="Proteomes" id="UP001318860">
    <property type="component" value="Unassembled WGS sequence"/>
</dbReference>
<feature type="region of interest" description="Disordered" evidence="1">
    <location>
        <begin position="148"/>
        <end position="196"/>
    </location>
</feature>
<protein>
    <submittedName>
        <fullName evidence="2">Uncharacterized protein</fullName>
    </submittedName>
</protein>
<proteinExistence type="predicted"/>
<evidence type="ECO:0000256" key="1">
    <source>
        <dbReference type="SAM" id="MobiDB-lite"/>
    </source>
</evidence>
<evidence type="ECO:0000313" key="3">
    <source>
        <dbReference type="Proteomes" id="UP001318860"/>
    </source>
</evidence>
<keyword evidence="3" id="KW-1185">Reference proteome</keyword>
<reference evidence="2 3" key="1">
    <citation type="journal article" date="2021" name="Comput. Struct. Biotechnol. J.">
        <title>De novo genome assembly of the potent medicinal plant Rehmannia glutinosa using nanopore technology.</title>
        <authorList>
            <person name="Ma L."/>
            <person name="Dong C."/>
            <person name="Song C."/>
            <person name="Wang X."/>
            <person name="Zheng X."/>
            <person name="Niu Y."/>
            <person name="Chen S."/>
            <person name="Feng W."/>
        </authorList>
    </citation>
    <scope>NUCLEOTIDE SEQUENCE [LARGE SCALE GENOMIC DNA]</scope>
    <source>
        <strain evidence="2">DH-2019</strain>
    </source>
</reference>
<name>A0ABR0WUH6_REHGL</name>
<feature type="region of interest" description="Disordered" evidence="1">
    <location>
        <begin position="218"/>
        <end position="238"/>
    </location>
</feature>
<evidence type="ECO:0000313" key="2">
    <source>
        <dbReference type="EMBL" id="KAK6150596.1"/>
    </source>
</evidence>
<dbReference type="EMBL" id="JABTTQ020000008">
    <property type="protein sequence ID" value="KAK6150596.1"/>
    <property type="molecule type" value="Genomic_DNA"/>
</dbReference>
<organism evidence="2 3">
    <name type="scientific">Rehmannia glutinosa</name>
    <name type="common">Chinese foxglove</name>
    <dbReference type="NCBI Taxonomy" id="99300"/>
    <lineage>
        <taxon>Eukaryota</taxon>
        <taxon>Viridiplantae</taxon>
        <taxon>Streptophyta</taxon>
        <taxon>Embryophyta</taxon>
        <taxon>Tracheophyta</taxon>
        <taxon>Spermatophyta</taxon>
        <taxon>Magnoliopsida</taxon>
        <taxon>eudicotyledons</taxon>
        <taxon>Gunneridae</taxon>
        <taxon>Pentapetalae</taxon>
        <taxon>asterids</taxon>
        <taxon>lamiids</taxon>
        <taxon>Lamiales</taxon>
        <taxon>Orobanchaceae</taxon>
        <taxon>Rehmannieae</taxon>
        <taxon>Rehmannia</taxon>
    </lineage>
</organism>
<feature type="compositionally biased region" description="Polar residues" evidence="1">
    <location>
        <begin position="161"/>
        <end position="184"/>
    </location>
</feature>
<gene>
    <name evidence="2" type="ORF">DH2020_015528</name>
</gene>
<comment type="caution">
    <text evidence="2">The sequence shown here is derived from an EMBL/GenBank/DDBJ whole genome shotgun (WGS) entry which is preliminary data.</text>
</comment>